<evidence type="ECO:0000313" key="2">
    <source>
        <dbReference type="EMBL" id="KAJ8504742.1"/>
    </source>
</evidence>
<feature type="compositionally biased region" description="Basic and acidic residues" evidence="1">
    <location>
        <begin position="49"/>
        <end position="81"/>
    </location>
</feature>
<sequence>MTQSATWSLSTVPLLKFAGLIPGLHWQTGPVSSTLTAVAGQYPILAVHRNQDEQKPGKTERAGKDDPTPPKRYNCCHDSDEQRSLPVRCNNRVDSVSLTSKFQITEDPISSYLSCFHDSGNSLGV</sequence>
<reference evidence="2 3" key="1">
    <citation type="submission" date="2022-12" db="EMBL/GenBank/DDBJ databases">
        <title>Chromosome-scale assembly of the Ensete ventricosum genome.</title>
        <authorList>
            <person name="Dussert Y."/>
            <person name="Stocks J."/>
            <person name="Wendawek A."/>
            <person name="Woldeyes F."/>
            <person name="Nichols R.A."/>
            <person name="Borrell J.S."/>
        </authorList>
    </citation>
    <scope>NUCLEOTIDE SEQUENCE [LARGE SCALE GENOMIC DNA]</scope>
    <source>
        <strain evidence="3">cv. Maze</strain>
        <tissue evidence="2">Seeds</tissue>
    </source>
</reference>
<keyword evidence="3" id="KW-1185">Reference proteome</keyword>
<protein>
    <submittedName>
        <fullName evidence="2">Uncharacterized protein</fullName>
    </submittedName>
</protein>
<comment type="caution">
    <text evidence="2">The sequence shown here is derived from an EMBL/GenBank/DDBJ whole genome shotgun (WGS) entry which is preliminary data.</text>
</comment>
<organism evidence="2 3">
    <name type="scientific">Ensete ventricosum</name>
    <name type="common">Abyssinian banana</name>
    <name type="synonym">Musa ensete</name>
    <dbReference type="NCBI Taxonomy" id="4639"/>
    <lineage>
        <taxon>Eukaryota</taxon>
        <taxon>Viridiplantae</taxon>
        <taxon>Streptophyta</taxon>
        <taxon>Embryophyta</taxon>
        <taxon>Tracheophyta</taxon>
        <taxon>Spermatophyta</taxon>
        <taxon>Magnoliopsida</taxon>
        <taxon>Liliopsida</taxon>
        <taxon>Zingiberales</taxon>
        <taxon>Musaceae</taxon>
        <taxon>Ensete</taxon>
    </lineage>
</organism>
<dbReference type="Proteomes" id="UP001222027">
    <property type="component" value="Unassembled WGS sequence"/>
</dbReference>
<gene>
    <name evidence="2" type="ORF">OPV22_005628</name>
</gene>
<name>A0AAV8Q9M3_ENSVE</name>
<evidence type="ECO:0000256" key="1">
    <source>
        <dbReference type="SAM" id="MobiDB-lite"/>
    </source>
</evidence>
<proteinExistence type="predicted"/>
<feature type="region of interest" description="Disordered" evidence="1">
    <location>
        <begin position="48"/>
        <end position="81"/>
    </location>
</feature>
<dbReference type="EMBL" id="JAQQAF010000002">
    <property type="protein sequence ID" value="KAJ8504742.1"/>
    <property type="molecule type" value="Genomic_DNA"/>
</dbReference>
<accession>A0AAV8Q9M3</accession>
<evidence type="ECO:0000313" key="3">
    <source>
        <dbReference type="Proteomes" id="UP001222027"/>
    </source>
</evidence>
<dbReference type="AlphaFoldDB" id="A0AAV8Q9M3"/>